<dbReference type="GO" id="GO:0005524">
    <property type="term" value="F:ATP binding"/>
    <property type="evidence" value="ECO:0007669"/>
    <property type="project" value="UniProtKB-KW"/>
</dbReference>
<keyword evidence="3" id="KW-0802">TPR repeat</keyword>
<dbReference type="SUPFAM" id="SSF52540">
    <property type="entry name" value="P-loop containing nucleoside triphosphate hydrolases"/>
    <property type="match status" value="1"/>
</dbReference>
<dbReference type="Pfam" id="PF00196">
    <property type="entry name" value="GerE"/>
    <property type="match status" value="1"/>
</dbReference>
<dbReference type="PRINTS" id="PR00038">
    <property type="entry name" value="HTHLUXR"/>
</dbReference>
<accession>A0A2G5PAL0</accession>
<dbReference type="InterPro" id="IPR000792">
    <property type="entry name" value="Tscrpt_reg_LuxR_C"/>
</dbReference>
<proteinExistence type="predicted"/>
<dbReference type="PANTHER" id="PTHR16305:SF35">
    <property type="entry name" value="TRANSCRIPTIONAL ACTIVATOR DOMAIN"/>
    <property type="match status" value="1"/>
</dbReference>
<dbReference type="STRING" id="85968.GCA_900073015_00977"/>
<dbReference type="Proteomes" id="UP000230551">
    <property type="component" value="Unassembled WGS sequence"/>
</dbReference>
<evidence type="ECO:0000256" key="1">
    <source>
        <dbReference type="ARBA" id="ARBA00022741"/>
    </source>
</evidence>
<dbReference type="AlphaFoldDB" id="A0A2G5PAL0"/>
<dbReference type="SUPFAM" id="SSF46894">
    <property type="entry name" value="C-terminal effector domain of the bipartite response regulators"/>
    <property type="match status" value="1"/>
</dbReference>
<feature type="domain" description="HTH luxR-type" evidence="4">
    <location>
        <begin position="811"/>
        <end position="876"/>
    </location>
</feature>
<dbReference type="Pfam" id="PF13191">
    <property type="entry name" value="AAA_16"/>
    <property type="match status" value="1"/>
</dbReference>
<sequence length="881" mass="93656">MAGVIGRTQLRDRLGRHWDGARNGAGRVLVLIGDPGIGKSSMLNWLGARAGRAARTVSCRGGEFAAPMSTAADVLAALSGPNEAKSLAAEVDPLLAGETLRRALEQHGPVALLIDDIHDADPTSRTALNLALRRAETTDALTVITGRRVTATTTFSEGFAIEEMRGLDEDSAIRLLRGAATAPITPEITRHLLDLADGNPLALINLPKVLTPDELSGARPLPDEIPLSSDLRAVFTQQLPPQGCPPRDLLNLAAVTADGDWAVLAALRPAAAEALPVLEHDGLARLHRGRLQLQHPLLRSALIAVMPAPQQRELDLELADCPLLSDDVRLLHRARGVIGPDESLVDELTETARLTRKRGGTDAAALILDRAVDLTADVARRHSLLLEAAQLLSSAGDAPGARRRLEDLLAEPEARDLHVSAILTLATLEATNGAPGAGWNRLHQALETAPPDALGAVYARMCLPLGMLGLVTVIADSADTAVSLSKPDTREWGVARVINAHAVSAQDESRAQQLVDELSGGPDLVDLVEFDPMIGLHIGRALAIGERYDTAVDTLTALAGRLHGEGARSSLAMTLGALGETWIRASRFDEALSCLDEAIALSMSTGQRAFAPFWLSLRARIRAVRGDDEAATDDLELGFAISDEQSTVGARYFLLANAGFAALTAQRYDDAITALEELWSFEQIGGLLSPQLARWHADLVEAYVAVGRPTEAEPVAEHLVAVAATGSASRWTTATALRAQSLLHPDPDQARALLDRALSVYHPAIDGFDYARTLLLKSQSDGCGATAAAARHAFRRLGAAPWAARLDPAAAVDGMGALTDAERRILEQVANGLTNRQIAKRLGVSTKTVANHLYHAYRKLGVGSRTEAARFVLLGETPGRK</sequence>
<keyword evidence="6" id="KW-1185">Reference proteome</keyword>
<dbReference type="GO" id="GO:0003677">
    <property type="term" value="F:DNA binding"/>
    <property type="evidence" value="ECO:0007669"/>
    <property type="project" value="InterPro"/>
</dbReference>
<dbReference type="CDD" id="cd06170">
    <property type="entry name" value="LuxR_C_like"/>
    <property type="match status" value="1"/>
</dbReference>
<dbReference type="PANTHER" id="PTHR16305">
    <property type="entry name" value="TESTICULAR SOLUBLE ADENYLYL CYCLASE"/>
    <property type="match status" value="1"/>
</dbReference>
<organism evidence="5 6">
    <name type="scientific">Mycolicibacterium brumae</name>
    <dbReference type="NCBI Taxonomy" id="85968"/>
    <lineage>
        <taxon>Bacteria</taxon>
        <taxon>Bacillati</taxon>
        <taxon>Actinomycetota</taxon>
        <taxon>Actinomycetes</taxon>
        <taxon>Mycobacteriales</taxon>
        <taxon>Mycobacteriaceae</taxon>
        <taxon>Mycolicibacterium</taxon>
    </lineage>
</organism>
<keyword evidence="2" id="KW-0067">ATP-binding</keyword>
<comment type="caution">
    <text evidence="5">The sequence shown here is derived from an EMBL/GenBank/DDBJ whole genome shotgun (WGS) entry which is preliminary data.</text>
</comment>
<dbReference type="OrthoDB" id="134933at2"/>
<dbReference type="Gene3D" id="3.40.50.300">
    <property type="entry name" value="P-loop containing nucleotide triphosphate hydrolases"/>
    <property type="match status" value="1"/>
</dbReference>
<dbReference type="PROSITE" id="PS50043">
    <property type="entry name" value="HTH_LUXR_2"/>
    <property type="match status" value="1"/>
</dbReference>
<dbReference type="PROSITE" id="PS50005">
    <property type="entry name" value="TPR"/>
    <property type="match status" value="1"/>
</dbReference>
<name>A0A2G5PAL0_9MYCO</name>
<evidence type="ECO:0000259" key="4">
    <source>
        <dbReference type="PROSITE" id="PS50043"/>
    </source>
</evidence>
<dbReference type="SMART" id="SM00421">
    <property type="entry name" value="HTH_LUXR"/>
    <property type="match status" value="1"/>
</dbReference>
<reference evidence="5 6" key="1">
    <citation type="journal article" date="2017" name="Infect. Genet. Evol.">
        <title>The new phylogeny of the genus Mycobacterium: The old and the news.</title>
        <authorList>
            <person name="Tortoli E."/>
            <person name="Fedrizzi T."/>
            <person name="Meehan C.J."/>
            <person name="Trovato A."/>
            <person name="Grottola A."/>
            <person name="Giacobazzi E."/>
            <person name="Serpini G.F."/>
            <person name="Tagliazucchi S."/>
            <person name="Fabio A."/>
            <person name="Bettua C."/>
            <person name="Bertorelli R."/>
            <person name="Frascaro F."/>
            <person name="De Sanctis V."/>
            <person name="Pecorari M."/>
            <person name="Jousson O."/>
            <person name="Segata N."/>
            <person name="Cirillo D.M."/>
        </authorList>
    </citation>
    <scope>NUCLEOTIDE SEQUENCE [LARGE SCALE GENOMIC DNA]</scope>
    <source>
        <strain evidence="5 6">CIP1034565</strain>
    </source>
</reference>
<gene>
    <name evidence="5" type="ORF">CQY22_009600</name>
</gene>
<dbReference type="Gene3D" id="1.10.10.10">
    <property type="entry name" value="Winged helix-like DNA-binding domain superfamily/Winged helix DNA-binding domain"/>
    <property type="match status" value="1"/>
</dbReference>
<evidence type="ECO:0000256" key="2">
    <source>
        <dbReference type="ARBA" id="ARBA00022840"/>
    </source>
</evidence>
<evidence type="ECO:0000313" key="5">
    <source>
        <dbReference type="EMBL" id="PIB75385.1"/>
    </source>
</evidence>
<protein>
    <submittedName>
        <fullName evidence="5">Helix-turn-helix transcriptional regulator</fullName>
    </submittedName>
</protein>
<dbReference type="GO" id="GO:0004016">
    <property type="term" value="F:adenylate cyclase activity"/>
    <property type="evidence" value="ECO:0007669"/>
    <property type="project" value="TreeGrafter"/>
</dbReference>
<dbReference type="InterPro" id="IPR027417">
    <property type="entry name" value="P-loop_NTPase"/>
</dbReference>
<dbReference type="EMBL" id="PDCN02000010">
    <property type="protein sequence ID" value="PIB75385.1"/>
    <property type="molecule type" value="Genomic_DNA"/>
</dbReference>
<dbReference type="GO" id="GO:0005737">
    <property type="term" value="C:cytoplasm"/>
    <property type="evidence" value="ECO:0007669"/>
    <property type="project" value="TreeGrafter"/>
</dbReference>
<dbReference type="InterPro" id="IPR011990">
    <property type="entry name" value="TPR-like_helical_dom_sf"/>
</dbReference>
<dbReference type="PROSITE" id="PS00622">
    <property type="entry name" value="HTH_LUXR_1"/>
    <property type="match status" value="1"/>
</dbReference>
<keyword evidence="1" id="KW-0547">Nucleotide-binding</keyword>
<dbReference type="RefSeq" id="WP_090586850.1">
    <property type="nucleotide sequence ID" value="NZ_CP104302.1"/>
</dbReference>
<feature type="repeat" description="TPR" evidence="3">
    <location>
        <begin position="572"/>
        <end position="605"/>
    </location>
</feature>
<evidence type="ECO:0000313" key="6">
    <source>
        <dbReference type="Proteomes" id="UP000230551"/>
    </source>
</evidence>
<dbReference type="SUPFAM" id="SSF48452">
    <property type="entry name" value="TPR-like"/>
    <property type="match status" value="1"/>
</dbReference>
<dbReference type="InterPro" id="IPR036388">
    <property type="entry name" value="WH-like_DNA-bd_sf"/>
</dbReference>
<dbReference type="InterPro" id="IPR016032">
    <property type="entry name" value="Sig_transdc_resp-reg_C-effctor"/>
</dbReference>
<dbReference type="GO" id="GO:0006355">
    <property type="term" value="P:regulation of DNA-templated transcription"/>
    <property type="evidence" value="ECO:0007669"/>
    <property type="project" value="InterPro"/>
</dbReference>
<dbReference type="Gene3D" id="1.25.40.10">
    <property type="entry name" value="Tetratricopeptide repeat domain"/>
    <property type="match status" value="1"/>
</dbReference>
<dbReference type="InterPro" id="IPR019734">
    <property type="entry name" value="TPR_rpt"/>
</dbReference>
<evidence type="ECO:0000256" key="3">
    <source>
        <dbReference type="PROSITE-ProRule" id="PRU00339"/>
    </source>
</evidence>
<dbReference type="InterPro" id="IPR041664">
    <property type="entry name" value="AAA_16"/>
</dbReference>